<dbReference type="GO" id="GO:0016491">
    <property type="term" value="F:oxidoreductase activity"/>
    <property type="evidence" value="ECO:0007669"/>
    <property type="project" value="UniProtKB-KW"/>
</dbReference>
<dbReference type="EMBL" id="JAZGLY010000007">
    <property type="protein sequence ID" value="MEE6187973.1"/>
    <property type="molecule type" value="Genomic_DNA"/>
</dbReference>
<accession>A0ABU7RIZ7</accession>
<evidence type="ECO:0000313" key="1">
    <source>
        <dbReference type="EMBL" id="MEE6187973.1"/>
    </source>
</evidence>
<keyword evidence="1" id="KW-0560">Oxidoreductase</keyword>
<name>A0ABU7RIZ7_9BACT</name>
<dbReference type="Proteomes" id="UP001357452">
    <property type="component" value="Unassembled WGS sequence"/>
</dbReference>
<reference evidence="1 2" key="1">
    <citation type="submission" date="2024-01" db="EMBL/GenBank/DDBJ databases">
        <title>Niabella digestum sp. nov., isolated from waste digestion system.</title>
        <authorList>
            <person name="Zhang L."/>
        </authorList>
    </citation>
    <scope>NUCLEOTIDE SEQUENCE [LARGE SCALE GENOMIC DNA]</scope>
    <source>
        <strain evidence="1 2">A18</strain>
    </source>
</reference>
<sequence>MKRRESLKYIAAGALASGMLATGCKPSEKKEEVATGEVKSGIHRYEDELRYEESVAKMPKFFTDHEMATITILGDIIIPKDDVSGSASDAGVPDFIEFTVKDQPRYQTPMRGGLRWLDVYCLKKFNKTFKDCSEKERIEVVDQIAYPERAKDKPELAQGVAFFNLMRDLTCTGFYTSEIGVKDLGYMGNQPNQWNGVPEDVLKQYGLAYTEKELKECLSFD</sequence>
<dbReference type="InterPro" id="IPR027056">
    <property type="entry name" value="Gluconate_2DH_su3"/>
</dbReference>
<dbReference type="Pfam" id="PF13618">
    <property type="entry name" value="Gluconate_2-dh3"/>
    <property type="match status" value="1"/>
</dbReference>
<dbReference type="EC" id="1.-.-.-" evidence="1"/>
<keyword evidence="2" id="KW-1185">Reference proteome</keyword>
<proteinExistence type="predicted"/>
<protein>
    <submittedName>
        <fullName evidence="1">Gluconate 2-dehydrogenase subunit 3 family protein</fullName>
        <ecNumber evidence="1">1.-.-.-</ecNumber>
    </submittedName>
</protein>
<organism evidence="1 2">
    <name type="scientific">Niabella digestorum</name>
    <dbReference type="NCBI Taxonomy" id="3117701"/>
    <lineage>
        <taxon>Bacteria</taxon>
        <taxon>Pseudomonadati</taxon>
        <taxon>Bacteroidota</taxon>
        <taxon>Chitinophagia</taxon>
        <taxon>Chitinophagales</taxon>
        <taxon>Chitinophagaceae</taxon>
        <taxon>Niabella</taxon>
    </lineage>
</organism>
<dbReference type="RefSeq" id="WP_330975378.1">
    <property type="nucleotide sequence ID" value="NZ_JAZGLY010000007.1"/>
</dbReference>
<comment type="caution">
    <text evidence="1">The sequence shown here is derived from an EMBL/GenBank/DDBJ whole genome shotgun (WGS) entry which is preliminary data.</text>
</comment>
<dbReference type="PROSITE" id="PS51257">
    <property type="entry name" value="PROKAR_LIPOPROTEIN"/>
    <property type="match status" value="1"/>
</dbReference>
<gene>
    <name evidence="1" type="ORF">V2H41_11880</name>
</gene>
<evidence type="ECO:0000313" key="2">
    <source>
        <dbReference type="Proteomes" id="UP001357452"/>
    </source>
</evidence>